<dbReference type="Proteomes" id="UP001206128">
    <property type="component" value="Unassembled WGS sequence"/>
</dbReference>
<sequence>MDEQTLPEVYEPPALLAVGEFTEDTLGGIGFFYDNSFFTFSGGS</sequence>
<dbReference type="NCBIfam" id="NF033521">
    <property type="entry name" value="lasso_leader_L3"/>
    <property type="match status" value="1"/>
</dbReference>
<evidence type="ECO:0008006" key="3">
    <source>
        <dbReference type="Google" id="ProtNLM"/>
    </source>
</evidence>
<dbReference type="RefSeq" id="WP_253776195.1">
    <property type="nucleotide sequence ID" value="NZ_JAMTCK010000013.1"/>
</dbReference>
<dbReference type="EMBL" id="JAMTCK010000013">
    <property type="protein sequence ID" value="MCP2168399.1"/>
    <property type="molecule type" value="Genomic_DNA"/>
</dbReference>
<name>A0AAE3GJF1_9PSEU</name>
<protein>
    <recommendedName>
        <fullName evidence="3">Lasso RiPP family leader peptide-containing protein</fullName>
    </recommendedName>
</protein>
<proteinExistence type="predicted"/>
<organism evidence="1 2">
    <name type="scientific">Goodfellowiella coeruleoviolacea</name>
    <dbReference type="NCBI Taxonomy" id="334858"/>
    <lineage>
        <taxon>Bacteria</taxon>
        <taxon>Bacillati</taxon>
        <taxon>Actinomycetota</taxon>
        <taxon>Actinomycetes</taxon>
        <taxon>Pseudonocardiales</taxon>
        <taxon>Pseudonocardiaceae</taxon>
        <taxon>Goodfellowiella</taxon>
    </lineage>
</organism>
<evidence type="ECO:0000313" key="2">
    <source>
        <dbReference type="Proteomes" id="UP001206128"/>
    </source>
</evidence>
<keyword evidence="2" id="KW-1185">Reference proteome</keyword>
<reference evidence="1" key="1">
    <citation type="submission" date="2022-06" db="EMBL/GenBank/DDBJ databases">
        <title>Genomic Encyclopedia of Archaeal and Bacterial Type Strains, Phase II (KMG-II): from individual species to whole genera.</title>
        <authorList>
            <person name="Goeker M."/>
        </authorList>
    </citation>
    <scope>NUCLEOTIDE SEQUENCE</scope>
    <source>
        <strain evidence="1">DSM 43935</strain>
    </source>
</reference>
<evidence type="ECO:0000313" key="1">
    <source>
        <dbReference type="EMBL" id="MCP2168399.1"/>
    </source>
</evidence>
<dbReference type="AlphaFoldDB" id="A0AAE3GJF1"/>
<accession>A0AAE3GJF1</accession>
<comment type="caution">
    <text evidence="1">The sequence shown here is derived from an EMBL/GenBank/DDBJ whole genome shotgun (WGS) entry which is preliminary data.</text>
</comment>
<gene>
    <name evidence="1" type="ORF">LX83_005277</name>
</gene>